<dbReference type="AlphaFoldDB" id="A0A840N7U3"/>
<dbReference type="InterPro" id="IPR000524">
    <property type="entry name" value="Tscrpt_reg_HTH_GntR"/>
</dbReference>
<evidence type="ECO:0000259" key="4">
    <source>
        <dbReference type="PROSITE" id="PS50949"/>
    </source>
</evidence>
<comment type="caution">
    <text evidence="5">The sequence shown here is derived from an EMBL/GenBank/DDBJ whole genome shotgun (WGS) entry which is preliminary data.</text>
</comment>
<dbReference type="PANTHER" id="PTHR43537">
    <property type="entry name" value="TRANSCRIPTIONAL REGULATOR, GNTR FAMILY"/>
    <property type="match status" value="1"/>
</dbReference>
<evidence type="ECO:0000313" key="6">
    <source>
        <dbReference type="Proteomes" id="UP000580474"/>
    </source>
</evidence>
<dbReference type="Proteomes" id="UP000580474">
    <property type="component" value="Unassembled WGS sequence"/>
</dbReference>
<dbReference type="InterPro" id="IPR036388">
    <property type="entry name" value="WH-like_DNA-bd_sf"/>
</dbReference>
<dbReference type="InterPro" id="IPR011711">
    <property type="entry name" value="GntR_C"/>
</dbReference>
<dbReference type="InterPro" id="IPR036390">
    <property type="entry name" value="WH_DNA-bd_sf"/>
</dbReference>
<dbReference type="EMBL" id="JACHIV010000001">
    <property type="protein sequence ID" value="MBB5068050.1"/>
    <property type="molecule type" value="Genomic_DNA"/>
</dbReference>
<dbReference type="Pfam" id="PF07729">
    <property type="entry name" value="FCD"/>
    <property type="match status" value="1"/>
</dbReference>
<dbReference type="GO" id="GO:0003700">
    <property type="term" value="F:DNA-binding transcription factor activity"/>
    <property type="evidence" value="ECO:0007669"/>
    <property type="project" value="InterPro"/>
</dbReference>
<proteinExistence type="predicted"/>
<dbReference type="SUPFAM" id="SSF46785">
    <property type="entry name" value="Winged helix' DNA-binding domain"/>
    <property type="match status" value="1"/>
</dbReference>
<dbReference type="InterPro" id="IPR008920">
    <property type="entry name" value="TF_FadR/GntR_C"/>
</dbReference>
<evidence type="ECO:0000256" key="3">
    <source>
        <dbReference type="ARBA" id="ARBA00023163"/>
    </source>
</evidence>
<gene>
    <name evidence="5" type="ORF">BJ969_001138</name>
</gene>
<keyword evidence="3" id="KW-0804">Transcription</keyword>
<protein>
    <submittedName>
        <fullName evidence="5">DNA-binding GntR family transcriptional regulator</fullName>
    </submittedName>
</protein>
<sequence>MTSAQWVDRLAADRSLLERTSTVERVTDLLRQRIIQGELPPGTQLSEVSAKDALGVSRNTLREAFRLLGHERLLVHEMHKGVSVRKPTSADVTDLYRLRRIIEVGAVRNAATTKTDLVQAVARAVRAGEQASEDGDWGEVGTANMRFHEALVGLADSPRINDAMAGLLAELRLAFHVMSTDDQGELDPRRTRGFYESYVERNRAIADKVAEGELESAAADLEGYLADAESHLIEAYTARG</sequence>
<dbReference type="GO" id="GO:0003677">
    <property type="term" value="F:DNA binding"/>
    <property type="evidence" value="ECO:0007669"/>
    <property type="project" value="UniProtKB-KW"/>
</dbReference>
<dbReference type="Gene3D" id="1.10.10.10">
    <property type="entry name" value="Winged helix-like DNA-binding domain superfamily/Winged helix DNA-binding domain"/>
    <property type="match status" value="1"/>
</dbReference>
<dbReference type="SMART" id="SM00895">
    <property type="entry name" value="FCD"/>
    <property type="match status" value="1"/>
</dbReference>
<keyword evidence="2 5" id="KW-0238">DNA-binding</keyword>
<evidence type="ECO:0000313" key="5">
    <source>
        <dbReference type="EMBL" id="MBB5068050.1"/>
    </source>
</evidence>
<dbReference type="RefSeq" id="WP_184477814.1">
    <property type="nucleotide sequence ID" value="NZ_JACHIV010000001.1"/>
</dbReference>
<dbReference type="Pfam" id="PF00392">
    <property type="entry name" value="GntR"/>
    <property type="match status" value="1"/>
</dbReference>
<evidence type="ECO:0000256" key="1">
    <source>
        <dbReference type="ARBA" id="ARBA00023015"/>
    </source>
</evidence>
<keyword evidence="1" id="KW-0805">Transcription regulation</keyword>
<dbReference type="PANTHER" id="PTHR43537:SF45">
    <property type="entry name" value="GNTR FAMILY REGULATORY PROTEIN"/>
    <property type="match status" value="1"/>
</dbReference>
<keyword evidence="6" id="KW-1185">Reference proteome</keyword>
<dbReference type="PROSITE" id="PS50949">
    <property type="entry name" value="HTH_GNTR"/>
    <property type="match status" value="1"/>
</dbReference>
<dbReference type="SUPFAM" id="SSF48008">
    <property type="entry name" value="GntR ligand-binding domain-like"/>
    <property type="match status" value="1"/>
</dbReference>
<accession>A0A840N7U3</accession>
<feature type="domain" description="HTH gntR-type" evidence="4">
    <location>
        <begin position="20"/>
        <end position="87"/>
    </location>
</feature>
<dbReference type="SMART" id="SM00345">
    <property type="entry name" value="HTH_GNTR"/>
    <property type="match status" value="1"/>
</dbReference>
<name>A0A840N7U3_9PSEU</name>
<evidence type="ECO:0000256" key="2">
    <source>
        <dbReference type="ARBA" id="ARBA00023125"/>
    </source>
</evidence>
<organism evidence="5 6">
    <name type="scientific">Saccharopolyspora gloriosae</name>
    <dbReference type="NCBI Taxonomy" id="455344"/>
    <lineage>
        <taxon>Bacteria</taxon>
        <taxon>Bacillati</taxon>
        <taxon>Actinomycetota</taxon>
        <taxon>Actinomycetes</taxon>
        <taxon>Pseudonocardiales</taxon>
        <taxon>Pseudonocardiaceae</taxon>
        <taxon>Saccharopolyspora</taxon>
    </lineage>
</organism>
<reference evidence="5 6" key="1">
    <citation type="submission" date="2020-08" db="EMBL/GenBank/DDBJ databases">
        <title>Sequencing the genomes of 1000 actinobacteria strains.</title>
        <authorList>
            <person name="Klenk H.-P."/>
        </authorList>
    </citation>
    <scope>NUCLEOTIDE SEQUENCE [LARGE SCALE GENOMIC DNA]</scope>
    <source>
        <strain evidence="5 6">DSM 45582</strain>
    </source>
</reference>
<dbReference type="Gene3D" id="1.20.120.530">
    <property type="entry name" value="GntR ligand-binding domain-like"/>
    <property type="match status" value="1"/>
</dbReference>